<keyword evidence="1" id="KW-1133">Transmembrane helix</keyword>
<dbReference type="InParanoid" id="A0A165GXH0"/>
<evidence type="ECO:0000313" key="3">
    <source>
        <dbReference type="Proteomes" id="UP000076842"/>
    </source>
</evidence>
<organism evidence="2 3">
    <name type="scientific">Calocera cornea HHB12733</name>
    <dbReference type="NCBI Taxonomy" id="1353952"/>
    <lineage>
        <taxon>Eukaryota</taxon>
        <taxon>Fungi</taxon>
        <taxon>Dikarya</taxon>
        <taxon>Basidiomycota</taxon>
        <taxon>Agaricomycotina</taxon>
        <taxon>Dacrymycetes</taxon>
        <taxon>Dacrymycetales</taxon>
        <taxon>Dacrymycetaceae</taxon>
        <taxon>Calocera</taxon>
    </lineage>
</organism>
<feature type="non-terminal residue" evidence="2">
    <location>
        <position position="1"/>
    </location>
</feature>
<evidence type="ECO:0000313" key="2">
    <source>
        <dbReference type="EMBL" id="KZT58613.1"/>
    </source>
</evidence>
<keyword evidence="1" id="KW-0472">Membrane</keyword>
<keyword evidence="3" id="KW-1185">Reference proteome</keyword>
<dbReference type="EMBL" id="KV423949">
    <property type="protein sequence ID" value="KZT58613.1"/>
    <property type="molecule type" value="Genomic_DNA"/>
</dbReference>
<dbReference type="Proteomes" id="UP000076842">
    <property type="component" value="Unassembled WGS sequence"/>
</dbReference>
<protein>
    <submittedName>
        <fullName evidence="2">Uncharacterized protein</fullName>
    </submittedName>
</protein>
<feature type="transmembrane region" description="Helical" evidence="1">
    <location>
        <begin position="12"/>
        <end position="35"/>
    </location>
</feature>
<accession>A0A165GXH0</accession>
<reference evidence="2 3" key="1">
    <citation type="journal article" date="2016" name="Mol. Biol. Evol.">
        <title>Comparative Genomics of Early-Diverging Mushroom-Forming Fungi Provides Insights into the Origins of Lignocellulose Decay Capabilities.</title>
        <authorList>
            <person name="Nagy L.G."/>
            <person name="Riley R."/>
            <person name="Tritt A."/>
            <person name="Adam C."/>
            <person name="Daum C."/>
            <person name="Floudas D."/>
            <person name="Sun H."/>
            <person name="Yadav J.S."/>
            <person name="Pangilinan J."/>
            <person name="Larsson K.H."/>
            <person name="Matsuura K."/>
            <person name="Barry K."/>
            <person name="Labutti K."/>
            <person name="Kuo R."/>
            <person name="Ohm R.A."/>
            <person name="Bhattacharya S.S."/>
            <person name="Shirouzu T."/>
            <person name="Yoshinaga Y."/>
            <person name="Martin F.M."/>
            <person name="Grigoriev I.V."/>
            <person name="Hibbett D.S."/>
        </authorList>
    </citation>
    <scope>NUCLEOTIDE SEQUENCE [LARGE SCALE GENOMIC DNA]</scope>
    <source>
        <strain evidence="2 3">HHB12733</strain>
    </source>
</reference>
<keyword evidence="1" id="KW-0812">Transmembrane</keyword>
<gene>
    <name evidence="2" type="ORF">CALCODRAFT_538907</name>
</gene>
<proteinExistence type="predicted"/>
<sequence length="353" mass="38777">VWVLIVFAFAGINYLLSNILTIGLSSATIFLVTYWDFNTMAGLGPWIPHDLTPVLYPTNTNMSLRIAFTYDSFTSDSTQVFPLTRNLTQFPGSHNHPTTIRTLCDDGCFAYLLPRTISQVLTSGPQPPVGHTYCDIEHPEECVGSPFVFDVNGIQALYSCDPTDSLCIADAVLKDRMSPKRSTYSTLNTNITAWQNFNISNILRTVGPAAMLYFEPFTLDGEAAVSNMTACQTFTSLPYAFKICFKEIDESNFAIGWSPCDPGLHDCTAEDATWQASLTSSTIMSLEQRQVAVIRTLPTGTLIGVEDFQAAMPLTINSTQFFIALTNVFGQATAVDNLLYNTAVNPVLVPTCE</sequence>
<name>A0A165GXH0_9BASI</name>
<dbReference type="AlphaFoldDB" id="A0A165GXH0"/>
<evidence type="ECO:0000256" key="1">
    <source>
        <dbReference type="SAM" id="Phobius"/>
    </source>
</evidence>